<dbReference type="Proteomes" id="UP001209878">
    <property type="component" value="Unassembled WGS sequence"/>
</dbReference>
<dbReference type="FunFam" id="3.30.70.1010:FF:000001">
    <property type="entry name" value="Elongation factor 1-gamma 1"/>
    <property type="match status" value="1"/>
</dbReference>
<dbReference type="Gene3D" id="3.30.70.1010">
    <property type="entry name" value="Translation elongation factor EF1B, gamma chain, conserved domain"/>
    <property type="match status" value="1"/>
</dbReference>
<evidence type="ECO:0000256" key="2">
    <source>
        <dbReference type="ARBA" id="ARBA00022768"/>
    </source>
</evidence>
<evidence type="ECO:0000259" key="6">
    <source>
        <dbReference type="PROSITE" id="PS50040"/>
    </source>
</evidence>
<evidence type="ECO:0000259" key="7">
    <source>
        <dbReference type="PROSITE" id="PS50404"/>
    </source>
</evidence>
<dbReference type="Gene3D" id="1.20.1050.10">
    <property type="match status" value="1"/>
</dbReference>
<dbReference type="InterPro" id="IPR050802">
    <property type="entry name" value="EF-GSTs"/>
</dbReference>
<dbReference type="PANTHER" id="PTHR43986">
    <property type="entry name" value="ELONGATION FACTOR 1-GAMMA"/>
    <property type="match status" value="1"/>
</dbReference>
<dbReference type="InterPro" id="IPR036249">
    <property type="entry name" value="Thioredoxin-like_sf"/>
</dbReference>
<dbReference type="PROSITE" id="PS50405">
    <property type="entry name" value="GST_CTER"/>
    <property type="match status" value="1"/>
</dbReference>
<dbReference type="SUPFAM" id="SSF52833">
    <property type="entry name" value="Thioredoxin-like"/>
    <property type="match status" value="1"/>
</dbReference>
<feature type="domain" description="GST N-terminal" evidence="7">
    <location>
        <begin position="1"/>
        <end position="81"/>
    </location>
</feature>
<dbReference type="InterPro" id="IPR004045">
    <property type="entry name" value="Glutathione_S-Trfase_N"/>
</dbReference>
<dbReference type="PANTHER" id="PTHR43986:SF1">
    <property type="entry name" value="ELONGATION FACTOR 1-GAMMA"/>
    <property type="match status" value="1"/>
</dbReference>
<dbReference type="GO" id="GO:0005634">
    <property type="term" value="C:nucleus"/>
    <property type="evidence" value="ECO:0007669"/>
    <property type="project" value="TreeGrafter"/>
</dbReference>
<feature type="region of interest" description="Disordered" evidence="5">
    <location>
        <begin position="216"/>
        <end position="262"/>
    </location>
</feature>
<dbReference type="SMART" id="SM01183">
    <property type="entry name" value="EF1G"/>
    <property type="match status" value="1"/>
</dbReference>
<name>A0AAD9UKC3_RIDPI</name>
<keyword evidence="3 4" id="KW-0648">Protein biosynthesis</keyword>
<keyword evidence="2 4" id="KW-0251">Elongation factor</keyword>
<dbReference type="InterPro" id="IPR004046">
    <property type="entry name" value="GST_C"/>
</dbReference>
<dbReference type="Pfam" id="PF00043">
    <property type="entry name" value="GST_C"/>
    <property type="match status" value="1"/>
</dbReference>
<gene>
    <name evidence="9" type="ORF">NP493_31g04046</name>
</gene>
<dbReference type="CDD" id="cd03044">
    <property type="entry name" value="GST_N_EF1Bgamma"/>
    <property type="match status" value="1"/>
</dbReference>
<dbReference type="AlphaFoldDB" id="A0AAD9UKC3"/>
<sequence>MQTLYTYPESFRAYKAQIAAQYSGAKLDVPEFKLGVTNKTEEFLKKFPLGKVPAYESKDGVLLFESNAIAYYLATDAMRGANKADAAAVQQWISFGDSEVVPGSCTWVYPCLGIMQYNKQNTERAKTEIKRALGVLNDVLLTRTYLVGERISLADICLCCNLLALYQMVLDPEFRQPYGNVNRWFTTLVNQPQFKTVIGEVKLCEKMAQFDAKKYQDLHGQSKPEKKKPEKKAEKPKPEKPKAAVADEPPAEKPSKDPFAALPEGTFVMDDWKKVYSNEDTKTVAMPYFWKNFDKENYSIWYSVYKYPEDLKMIFMSCNLISGMFQRLDRMRKHAFGSAIVFGENNNSTISGIWIWRGHELAFELSPDLQIDYESYDWKKLDADSPETKKMVDEYFEWEGEFGGKKFNQGKIFK</sequence>
<evidence type="ECO:0000256" key="4">
    <source>
        <dbReference type="PROSITE-ProRule" id="PRU00519"/>
    </source>
</evidence>
<dbReference type="CDD" id="cd03181">
    <property type="entry name" value="GST_C_EF1Bgamma_like"/>
    <property type="match status" value="1"/>
</dbReference>
<dbReference type="InterPro" id="IPR036282">
    <property type="entry name" value="Glutathione-S-Trfase_C_sf"/>
</dbReference>
<evidence type="ECO:0000256" key="5">
    <source>
        <dbReference type="SAM" id="MobiDB-lite"/>
    </source>
</evidence>
<dbReference type="Pfam" id="PF00647">
    <property type="entry name" value="EF1G"/>
    <property type="match status" value="1"/>
</dbReference>
<proteinExistence type="predicted"/>
<dbReference type="SUPFAM" id="SSF89942">
    <property type="entry name" value="eEF1-gamma domain"/>
    <property type="match status" value="1"/>
</dbReference>
<reference evidence="9" key="1">
    <citation type="journal article" date="2023" name="Mol. Biol. Evol.">
        <title>Third-Generation Sequencing Reveals the Adaptive Role of the Epigenome in Three Deep-Sea Polychaetes.</title>
        <authorList>
            <person name="Perez M."/>
            <person name="Aroh O."/>
            <person name="Sun Y."/>
            <person name="Lan Y."/>
            <person name="Juniper S.K."/>
            <person name="Young C.R."/>
            <person name="Angers B."/>
            <person name="Qian P.Y."/>
        </authorList>
    </citation>
    <scope>NUCLEOTIDE SEQUENCE</scope>
    <source>
        <strain evidence="9">R07B-5</strain>
    </source>
</reference>
<dbReference type="SFLD" id="SFLDG00358">
    <property type="entry name" value="Main_(cytGST)"/>
    <property type="match status" value="1"/>
</dbReference>
<evidence type="ECO:0000259" key="8">
    <source>
        <dbReference type="PROSITE" id="PS50405"/>
    </source>
</evidence>
<keyword evidence="10" id="KW-1185">Reference proteome</keyword>
<accession>A0AAD9UKC3</accession>
<dbReference type="PROSITE" id="PS50404">
    <property type="entry name" value="GST_NTER"/>
    <property type="match status" value="1"/>
</dbReference>
<evidence type="ECO:0000256" key="3">
    <source>
        <dbReference type="ARBA" id="ARBA00022917"/>
    </source>
</evidence>
<dbReference type="InterPro" id="IPR036433">
    <property type="entry name" value="EF1B_G_C_sf"/>
</dbReference>
<dbReference type="Pfam" id="PF02798">
    <property type="entry name" value="GST_N"/>
    <property type="match status" value="1"/>
</dbReference>
<dbReference type="PROSITE" id="PS50040">
    <property type="entry name" value="EF1G_C"/>
    <property type="match status" value="1"/>
</dbReference>
<feature type="domain" description="EF-1-gamma C-terminal" evidence="6">
    <location>
        <begin position="255"/>
        <end position="414"/>
    </location>
</feature>
<evidence type="ECO:0000256" key="1">
    <source>
        <dbReference type="ARBA" id="ARBA00022218"/>
    </source>
</evidence>
<dbReference type="InterPro" id="IPR040079">
    <property type="entry name" value="Glutathione_S-Trfase"/>
</dbReference>
<dbReference type="GO" id="GO:0003746">
    <property type="term" value="F:translation elongation factor activity"/>
    <property type="evidence" value="ECO:0007669"/>
    <property type="project" value="UniProtKB-UniRule"/>
</dbReference>
<organism evidence="9 10">
    <name type="scientific">Ridgeia piscesae</name>
    <name type="common">Tubeworm</name>
    <dbReference type="NCBI Taxonomy" id="27915"/>
    <lineage>
        <taxon>Eukaryota</taxon>
        <taxon>Metazoa</taxon>
        <taxon>Spiralia</taxon>
        <taxon>Lophotrochozoa</taxon>
        <taxon>Annelida</taxon>
        <taxon>Polychaeta</taxon>
        <taxon>Sedentaria</taxon>
        <taxon>Canalipalpata</taxon>
        <taxon>Sabellida</taxon>
        <taxon>Siboglinidae</taxon>
        <taxon>Ridgeia</taxon>
    </lineage>
</organism>
<dbReference type="SFLD" id="SFLDS00019">
    <property type="entry name" value="Glutathione_Transferase_(cytos"/>
    <property type="match status" value="1"/>
</dbReference>
<dbReference type="FunFam" id="3.40.30.10:FF:000233">
    <property type="entry name" value="Elongation factor 1-gamma"/>
    <property type="match status" value="1"/>
</dbReference>
<dbReference type="Gene3D" id="3.40.30.10">
    <property type="entry name" value="Glutaredoxin"/>
    <property type="match status" value="1"/>
</dbReference>
<dbReference type="GO" id="GO:0005737">
    <property type="term" value="C:cytoplasm"/>
    <property type="evidence" value="ECO:0007669"/>
    <property type="project" value="TreeGrafter"/>
</dbReference>
<evidence type="ECO:0000313" key="9">
    <source>
        <dbReference type="EMBL" id="KAK2192445.1"/>
    </source>
</evidence>
<dbReference type="InterPro" id="IPR001662">
    <property type="entry name" value="EF1B_G_C"/>
</dbReference>
<feature type="domain" description="GST C-terminal" evidence="8">
    <location>
        <begin position="82"/>
        <end position="210"/>
    </location>
</feature>
<feature type="compositionally biased region" description="Basic and acidic residues" evidence="5">
    <location>
        <begin position="216"/>
        <end position="242"/>
    </location>
</feature>
<evidence type="ECO:0000313" key="10">
    <source>
        <dbReference type="Proteomes" id="UP001209878"/>
    </source>
</evidence>
<protein>
    <recommendedName>
        <fullName evidence="1">Elongation factor 1-gamma</fullName>
    </recommendedName>
</protein>
<dbReference type="InterPro" id="IPR010987">
    <property type="entry name" value="Glutathione-S-Trfase_C-like"/>
</dbReference>
<dbReference type="FunFam" id="1.20.1050.10:FF:000006">
    <property type="entry name" value="Elongation factor 1 gamma"/>
    <property type="match status" value="1"/>
</dbReference>
<dbReference type="SUPFAM" id="SSF47616">
    <property type="entry name" value="GST C-terminal domain-like"/>
    <property type="match status" value="1"/>
</dbReference>
<comment type="caution">
    <text evidence="9">The sequence shown here is derived from an EMBL/GenBank/DDBJ whole genome shotgun (WGS) entry which is preliminary data.</text>
</comment>
<dbReference type="EMBL" id="JAODUO010000030">
    <property type="protein sequence ID" value="KAK2192445.1"/>
    <property type="molecule type" value="Genomic_DNA"/>
</dbReference>